<comment type="caution">
    <text evidence="1">The sequence shown here is derived from an EMBL/GenBank/DDBJ whole genome shotgun (WGS) entry which is preliminary data.</text>
</comment>
<proteinExistence type="predicted"/>
<keyword evidence="2" id="KW-1185">Reference proteome</keyword>
<gene>
    <name evidence="1" type="ORF">ICC18_20875</name>
</gene>
<sequence>MVKIPLADPVTVVKQRVISSKNESGVQVIVDGKEQHISTKQIGIDQEKWFDHLYFGNIIRFEIKDHMLISRLPGQISPGGFIGEAVIHYEFQENLFVPWKVEFNFY</sequence>
<dbReference type="AlphaFoldDB" id="A0A926KSY2"/>
<name>A0A926KSY2_9BACL</name>
<reference evidence="1" key="1">
    <citation type="submission" date="2020-09" db="EMBL/GenBank/DDBJ databases">
        <title>Draft Genome Sequence of Paenibacillus sp. WST5.</title>
        <authorList>
            <person name="Bao Z."/>
        </authorList>
    </citation>
    <scope>NUCLEOTIDE SEQUENCE</scope>
    <source>
        <strain evidence="1">WST5</strain>
    </source>
</reference>
<dbReference type="EMBL" id="JACVVD010000007">
    <property type="protein sequence ID" value="MBD0382576.1"/>
    <property type="molecule type" value="Genomic_DNA"/>
</dbReference>
<evidence type="ECO:0000313" key="1">
    <source>
        <dbReference type="EMBL" id="MBD0382576.1"/>
    </source>
</evidence>
<protein>
    <submittedName>
        <fullName evidence="1">Uncharacterized protein</fullName>
    </submittedName>
</protein>
<evidence type="ECO:0000313" key="2">
    <source>
        <dbReference type="Proteomes" id="UP000650466"/>
    </source>
</evidence>
<organism evidence="1 2">
    <name type="scientific">Paenibacillus sedimenti</name>
    <dbReference type="NCBI Taxonomy" id="2770274"/>
    <lineage>
        <taxon>Bacteria</taxon>
        <taxon>Bacillati</taxon>
        <taxon>Bacillota</taxon>
        <taxon>Bacilli</taxon>
        <taxon>Bacillales</taxon>
        <taxon>Paenibacillaceae</taxon>
        <taxon>Paenibacillus</taxon>
    </lineage>
</organism>
<dbReference type="Proteomes" id="UP000650466">
    <property type="component" value="Unassembled WGS sequence"/>
</dbReference>
<accession>A0A926KSY2</accession>